<dbReference type="EMBL" id="SNRY01007089">
    <property type="protein sequence ID" value="KAA6311125.1"/>
    <property type="molecule type" value="Genomic_DNA"/>
</dbReference>
<sequence length="83" mass="9513">MKEMNYEAILGMMSEISKKLDAIQTISKTKEIQPVNQEINPVISKEEIESIVKNKPLLLGNTWNIHIKYRQSITINCSLQLVV</sequence>
<organism evidence="1">
    <name type="scientific">termite gut metagenome</name>
    <dbReference type="NCBI Taxonomy" id="433724"/>
    <lineage>
        <taxon>unclassified sequences</taxon>
        <taxon>metagenomes</taxon>
        <taxon>organismal metagenomes</taxon>
    </lineage>
</organism>
<protein>
    <submittedName>
        <fullName evidence="1">Uncharacterized protein</fullName>
    </submittedName>
</protein>
<gene>
    <name evidence="1" type="ORF">EZS27_037689</name>
</gene>
<accession>A0A5J4PNS0</accession>
<reference evidence="1" key="1">
    <citation type="submission" date="2019-03" db="EMBL/GenBank/DDBJ databases">
        <title>Single cell metagenomics reveals metabolic interactions within the superorganism composed of flagellate Streblomastix strix and complex community of Bacteroidetes bacteria on its surface.</title>
        <authorList>
            <person name="Treitli S.C."/>
            <person name="Kolisko M."/>
            <person name="Husnik F."/>
            <person name="Keeling P."/>
            <person name="Hampl V."/>
        </authorList>
    </citation>
    <scope>NUCLEOTIDE SEQUENCE</scope>
    <source>
        <strain evidence="1">STM</strain>
    </source>
</reference>
<comment type="caution">
    <text evidence="1">The sequence shown here is derived from an EMBL/GenBank/DDBJ whole genome shotgun (WGS) entry which is preliminary data.</text>
</comment>
<name>A0A5J4PNS0_9ZZZZ</name>
<proteinExistence type="predicted"/>
<evidence type="ECO:0000313" key="1">
    <source>
        <dbReference type="EMBL" id="KAA6311125.1"/>
    </source>
</evidence>
<dbReference type="AlphaFoldDB" id="A0A5J4PNS0"/>